<reference evidence="4 5" key="1">
    <citation type="submission" date="2011-02" db="EMBL/GenBank/DDBJ databases">
        <title>The Genome Sequence of Sphaeroforma arctica JP610.</title>
        <authorList>
            <consortium name="The Broad Institute Genome Sequencing Platform"/>
            <person name="Russ C."/>
            <person name="Cuomo C."/>
            <person name="Young S.K."/>
            <person name="Zeng Q."/>
            <person name="Gargeya S."/>
            <person name="Alvarado L."/>
            <person name="Berlin A."/>
            <person name="Chapman S.B."/>
            <person name="Chen Z."/>
            <person name="Freedman E."/>
            <person name="Gellesch M."/>
            <person name="Goldberg J."/>
            <person name="Griggs A."/>
            <person name="Gujja S."/>
            <person name="Heilman E."/>
            <person name="Heiman D."/>
            <person name="Howarth C."/>
            <person name="Mehta T."/>
            <person name="Neiman D."/>
            <person name="Pearson M."/>
            <person name="Roberts A."/>
            <person name="Saif S."/>
            <person name="Shea T."/>
            <person name="Shenoy N."/>
            <person name="Sisk P."/>
            <person name="Stolte C."/>
            <person name="Sykes S."/>
            <person name="White J."/>
            <person name="Yandava C."/>
            <person name="Burger G."/>
            <person name="Gray M.W."/>
            <person name="Holland P.W.H."/>
            <person name="King N."/>
            <person name="Lang F.B.F."/>
            <person name="Roger A.J."/>
            <person name="Ruiz-Trillo I."/>
            <person name="Haas B."/>
            <person name="Nusbaum C."/>
            <person name="Birren B."/>
        </authorList>
    </citation>
    <scope>NUCLEOTIDE SEQUENCE [LARGE SCALE GENOMIC DNA]</scope>
    <source>
        <strain evidence="4 5">JP610</strain>
    </source>
</reference>
<dbReference type="GeneID" id="25910109"/>
<feature type="compositionally biased region" description="Low complexity" evidence="1">
    <location>
        <begin position="126"/>
        <end position="144"/>
    </location>
</feature>
<sequence>MKVIYSLLLGALVANIGCRAHTDSSQEQIAYESRNGYLSRRRHHLPVYGDKSTRKRRQFTYPTTYTYPTYTYSDTTSTSTNPFSNVATTGTTTYTSTTNPYTTTYNPTTAATTNTNTFGTTAAAGVTSTTSTTTGSSQVSVSGSQDDTTSRPGVGVSDGAVVGTGGSAADVPVSSVVDAPVAGISMAEALGGPSSESSMSSPGTAASNRVSDIDKILIDAYLEKNSAALLAPGASIGTQDLIAPCGVQMRIDQDLTITIDNTTIFSAGSQALCPNKCKMTMKYDGELVMYALHRGGTQEQVWSANTEGDGSYGILFPDGNFVVLSTDGKVLFKSTNSPPTTNDACVLRENTITSKMLPR</sequence>
<feature type="region of interest" description="Disordered" evidence="1">
    <location>
        <begin position="126"/>
        <end position="156"/>
    </location>
</feature>
<evidence type="ECO:0000259" key="3">
    <source>
        <dbReference type="PROSITE" id="PS50927"/>
    </source>
</evidence>
<feature type="signal peptide" evidence="2">
    <location>
        <begin position="1"/>
        <end position="20"/>
    </location>
</feature>
<dbReference type="SUPFAM" id="SSF51110">
    <property type="entry name" value="alpha-D-mannose-specific plant lectins"/>
    <property type="match status" value="1"/>
</dbReference>
<evidence type="ECO:0000313" key="4">
    <source>
        <dbReference type="EMBL" id="KNC77948.1"/>
    </source>
</evidence>
<dbReference type="EMBL" id="KQ242594">
    <property type="protein sequence ID" value="KNC77948.1"/>
    <property type="molecule type" value="Genomic_DNA"/>
</dbReference>
<dbReference type="InterPro" id="IPR001480">
    <property type="entry name" value="Bulb-type_lectin_dom"/>
</dbReference>
<dbReference type="Gene3D" id="2.90.10.10">
    <property type="entry name" value="Bulb-type lectin domain"/>
    <property type="match status" value="1"/>
</dbReference>
<gene>
    <name evidence="4" type="ORF">SARC_09605</name>
</gene>
<dbReference type="InterPro" id="IPR036426">
    <property type="entry name" value="Bulb-type_lectin_dom_sf"/>
</dbReference>
<keyword evidence="5" id="KW-1185">Reference proteome</keyword>
<evidence type="ECO:0000256" key="2">
    <source>
        <dbReference type="SAM" id="SignalP"/>
    </source>
</evidence>
<accession>A0A0L0FPP7</accession>
<dbReference type="Proteomes" id="UP000054560">
    <property type="component" value="Unassembled WGS sequence"/>
</dbReference>
<dbReference type="RefSeq" id="XP_014151850.1">
    <property type="nucleotide sequence ID" value="XM_014296375.1"/>
</dbReference>
<evidence type="ECO:0000313" key="5">
    <source>
        <dbReference type="Proteomes" id="UP000054560"/>
    </source>
</evidence>
<dbReference type="SMART" id="SM00108">
    <property type="entry name" value="B_lectin"/>
    <property type="match status" value="1"/>
</dbReference>
<evidence type="ECO:0000256" key="1">
    <source>
        <dbReference type="SAM" id="MobiDB-lite"/>
    </source>
</evidence>
<keyword evidence="2" id="KW-0732">Signal</keyword>
<name>A0A0L0FPP7_9EUKA</name>
<feature type="domain" description="Bulb-type lectin" evidence="3">
    <location>
        <begin position="221"/>
        <end position="336"/>
    </location>
</feature>
<feature type="chain" id="PRO_5005538892" description="Bulb-type lectin domain-containing protein" evidence="2">
    <location>
        <begin position="21"/>
        <end position="359"/>
    </location>
</feature>
<protein>
    <recommendedName>
        <fullName evidence="3">Bulb-type lectin domain-containing protein</fullName>
    </recommendedName>
</protein>
<dbReference type="PROSITE" id="PS50927">
    <property type="entry name" value="BULB_LECTIN"/>
    <property type="match status" value="1"/>
</dbReference>
<proteinExistence type="predicted"/>
<dbReference type="AlphaFoldDB" id="A0A0L0FPP7"/>
<organism evidence="4 5">
    <name type="scientific">Sphaeroforma arctica JP610</name>
    <dbReference type="NCBI Taxonomy" id="667725"/>
    <lineage>
        <taxon>Eukaryota</taxon>
        <taxon>Ichthyosporea</taxon>
        <taxon>Ichthyophonida</taxon>
        <taxon>Sphaeroforma</taxon>
    </lineage>
</organism>